<dbReference type="Proteomes" id="UP000681720">
    <property type="component" value="Unassembled WGS sequence"/>
</dbReference>
<dbReference type="AlphaFoldDB" id="A0A816NJC7"/>
<evidence type="ECO:0000313" key="8">
    <source>
        <dbReference type="EMBL" id="CAF4348170.1"/>
    </source>
</evidence>
<dbReference type="EMBL" id="CAJOBH010148567">
    <property type="protein sequence ID" value="CAF4837280.1"/>
    <property type="molecule type" value="Genomic_DNA"/>
</dbReference>
<dbReference type="EMBL" id="CAJNRG010001614">
    <property type="protein sequence ID" value="CAF2035296.1"/>
    <property type="molecule type" value="Genomic_DNA"/>
</dbReference>
<dbReference type="EMBL" id="CAJNRE010007837">
    <property type="protein sequence ID" value="CAF2068342.1"/>
    <property type="molecule type" value="Genomic_DNA"/>
</dbReference>
<accession>A0A816NJC7</accession>
<evidence type="ECO:0000313" key="12">
    <source>
        <dbReference type="Proteomes" id="UP000663887"/>
    </source>
</evidence>
<dbReference type="EMBL" id="CAJOBJ010158346">
    <property type="protein sequence ID" value="CAF4835700.1"/>
    <property type="molecule type" value="Genomic_DNA"/>
</dbReference>
<evidence type="ECO:0000313" key="11">
    <source>
        <dbReference type="Proteomes" id="UP000663866"/>
    </source>
</evidence>
<comment type="caution">
    <text evidence="3">The sequence shown here is derived from an EMBL/GenBank/DDBJ whole genome shotgun (WGS) entry which is preliminary data.</text>
</comment>
<dbReference type="Proteomes" id="UP000663887">
    <property type="component" value="Unassembled WGS sequence"/>
</dbReference>
<evidence type="ECO:0000313" key="2">
    <source>
        <dbReference type="EMBL" id="CAF1655530.1"/>
    </source>
</evidence>
<dbReference type="Proteomes" id="UP000663855">
    <property type="component" value="Unassembled WGS sequence"/>
</dbReference>
<evidence type="ECO:0000313" key="4">
    <source>
        <dbReference type="EMBL" id="CAF2068342.1"/>
    </source>
</evidence>
<dbReference type="OrthoDB" id="10057598at2759"/>
<protein>
    <submittedName>
        <fullName evidence="3">Uncharacterized protein</fullName>
    </submittedName>
</protein>
<gene>
    <name evidence="10" type="ORF">BYL167_LOCUS49686</name>
    <name evidence="1" type="ORF">CJN711_LOCUS30923</name>
    <name evidence="9" type="ORF">GIL414_LOCUS48674</name>
    <name evidence="2" type="ORF">KQP761_LOCUS30895</name>
    <name evidence="4" type="ORF">MBJ925_LOCUS16259</name>
    <name evidence="6" type="ORF">OVN521_LOCUS22871</name>
    <name evidence="8" type="ORF">SMN809_LOCUS28121</name>
    <name evidence="7" type="ORF">UXM345_LOCUS35537</name>
    <name evidence="5" type="ORF">WKI299_LOCUS19564</name>
    <name evidence="3" type="ORF">XDN619_LOCUS5808</name>
</gene>
<dbReference type="EMBL" id="CAJNRF010008113">
    <property type="protein sequence ID" value="CAF2097904.1"/>
    <property type="molecule type" value="Genomic_DNA"/>
</dbReference>
<dbReference type="Proteomes" id="UP000663866">
    <property type="component" value="Unassembled WGS sequence"/>
</dbReference>
<name>A0A816NJC7_9BILA</name>
<dbReference type="Proteomes" id="UP000663824">
    <property type="component" value="Unassembled WGS sequence"/>
</dbReference>
<evidence type="ECO:0000313" key="3">
    <source>
        <dbReference type="EMBL" id="CAF2035296.1"/>
    </source>
</evidence>
<reference evidence="3" key="1">
    <citation type="submission" date="2021-02" db="EMBL/GenBank/DDBJ databases">
        <authorList>
            <person name="Nowell W R."/>
        </authorList>
    </citation>
    <scope>NUCLEOTIDE SEQUENCE</scope>
</reference>
<dbReference type="Proteomes" id="UP000663834">
    <property type="component" value="Unassembled WGS sequence"/>
</dbReference>
<dbReference type="EMBL" id="CAJNOW010017187">
    <property type="protein sequence ID" value="CAF1655530.1"/>
    <property type="molecule type" value="Genomic_DNA"/>
</dbReference>
<evidence type="ECO:0000313" key="7">
    <source>
        <dbReference type="EMBL" id="CAF4341460.1"/>
    </source>
</evidence>
<keyword evidence="11" id="KW-1185">Reference proteome</keyword>
<evidence type="ECO:0000313" key="9">
    <source>
        <dbReference type="EMBL" id="CAF4835700.1"/>
    </source>
</evidence>
<evidence type="ECO:0000313" key="5">
    <source>
        <dbReference type="EMBL" id="CAF2097904.1"/>
    </source>
</evidence>
<evidence type="ECO:0000313" key="6">
    <source>
        <dbReference type="EMBL" id="CAF4137436.1"/>
    </source>
</evidence>
<dbReference type="Proteomes" id="UP000663842">
    <property type="component" value="Unassembled WGS sequence"/>
</dbReference>
<dbReference type="Proteomes" id="UP000663856">
    <property type="component" value="Unassembled WGS sequence"/>
</dbReference>
<dbReference type="EMBL" id="CAJOBF010014680">
    <property type="protein sequence ID" value="CAF4341460.1"/>
    <property type="molecule type" value="Genomic_DNA"/>
</dbReference>
<organism evidence="3 12">
    <name type="scientific">Rotaria magnacalcarata</name>
    <dbReference type="NCBI Taxonomy" id="392030"/>
    <lineage>
        <taxon>Eukaryota</taxon>
        <taxon>Metazoa</taxon>
        <taxon>Spiralia</taxon>
        <taxon>Gnathifera</taxon>
        <taxon>Rotifera</taxon>
        <taxon>Eurotatoria</taxon>
        <taxon>Bdelloidea</taxon>
        <taxon>Philodinida</taxon>
        <taxon>Philodinidae</taxon>
        <taxon>Rotaria</taxon>
    </lineage>
</organism>
<proteinExistence type="predicted"/>
<dbReference type="EMBL" id="CAJOBG010005051">
    <property type="protein sequence ID" value="CAF4137436.1"/>
    <property type="molecule type" value="Genomic_DNA"/>
</dbReference>
<sequence>MSSIQSKVFSIYIDEIRKEDYQQNHPNIYLKVLKSRSIHVPSIYSREFVNPQSILDISFKEPLLTLTTSLFPKTFQPEILGYTLNATQQFFTK</sequence>
<dbReference type="Proteomes" id="UP000681967">
    <property type="component" value="Unassembled WGS sequence"/>
</dbReference>
<dbReference type="EMBL" id="CAJOBI010046058">
    <property type="protein sequence ID" value="CAF4348170.1"/>
    <property type="molecule type" value="Genomic_DNA"/>
</dbReference>
<evidence type="ECO:0000313" key="10">
    <source>
        <dbReference type="EMBL" id="CAF4837280.1"/>
    </source>
</evidence>
<evidence type="ECO:0000313" key="1">
    <source>
        <dbReference type="EMBL" id="CAF1558110.1"/>
    </source>
</evidence>
<dbReference type="Proteomes" id="UP000676336">
    <property type="component" value="Unassembled WGS sequence"/>
</dbReference>
<dbReference type="EMBL" id="CAJNOV010014677">
    <property type="protein sequence ID" value="CAF1558110.1"/>
    <property type="molecule type" value="Genomic_DNA"/>
</dbReference>